<reference evidence="1" key="1">
    <citation type="journal article" date="2020" name="MBio">
        <title>'Candidatus Ethanoperedens,' a Thermophilic Genus of Archaea Mediating the Anaerobic Oxidation of Ethane.</title>
        <authorList>
            <person name="Hahn C.J."/>
            <person name="Laso-Perez R."/>
            <person name="Vulcano F."/>
            <person name="Vaziourakis K.M."/>
            <person name="Stokke R."/>
            <person name="Steen I.H."/>
            <person name="Teske A."/>
            <person name="Boetius A."/>
            <person name="Liebeke M."/>
            <person name="Amann R."/>
            <person name="Knittel K."/>
            <person name="Wegener G."/>
        </authorList>
    </citation>
    <scope>NUCLEOTIDE SEQUENCE</scope>
    <source>
        <strain evidence="1">GoM-Arc1-LC-WB58</strain>
    </source>
</reference>
<comment type="caution">
    <text evidence="1">The sequence shown here is derived from an EMBL/GenBank/DDBJ whole genome shotgun (WGS) entry which is preliminary data.</text>
</comment>
<gene>
    <name evidence="1" type="ORF">GIS02_00570</name>
</gene>
<dbReference type="Pfam" id="PF24830">
    <property type="entry name" value="DUF7714"/>
    <property type="match status" value="1"/>
</dbReference>
<organism evidence="1 2">
    <name type="scientific">Candidatus Ethanoperedens thermophilum</name>
    <dbReference type="NCBI Taxonomy" id="2766897"/>
    <lineage>
        <taxon>Archaea</taxon>
        <taxon>Methanobacteriati</taxon>
        <taxon>Methanobacteriota</taxon>
        <taxon>Stenosarchaea group</taxon>
        <taxon>Methanomicrobia</taxon>
        <taxon>Methanosarcinales</taxon>
        <taxon>Methanosarcinales incertae sedis</taxon>
        <taxon>GOM Arc I cluster</taxon>
        <taxon>Candidatus Ethanoperedens</taxon>
    </lineage>
</organism>
<dbReference type="InterPro" id="IPR056131">
    <property type="entry name" value="DUF7714"/>
</dbReference>
<accession>A0A848D7B0</accession>
<dbReference type="Proteomes" id="UP000606580">
    <property type="component" value="Unassembled WGS sequence"/>
</dbReference>
<dbReference type="AlphaFoldDB" id="A0A848D7B0"/>
<evidence type="ECO:0000313" key="1">
    <source>
        <dbReference type="EMBL" id="NMG82686.1"/>
    </source>
</evidence>
<protein>
    <submittedName>
        <fullName evidence="1">Uncharacterized protein</fullName>
    </submittedName>
</protein>
<sequence>MIFPQDYKYVGITDTPPQKGGVIYFSTQYLIVETTEGEHTDYQIYLVKNNGKGLLRTITDITLLADKHQIAVLNETVDSCNFGVLVKKAQKLCSSQINTVIITARDRHTTFIHKPDINQLFEIEIIDIVPPNPPWLIYTTRRLYAAGVWSRLPICFSEKEIDLTQFEDKNTMFPCSSSGLKGTYLDAAKSTPDDTTLVGCDISYQIFNIEFTNKLKKHINTCPLKKKLYMPTKPFITRCCQSEKIGLTTVNNMPGVIVHWGASEYDVIEAVRHLYITCKATLYRA</sequence>
<dbReference type="EMBL" id="WNEG01000016">
    <property type="protein sequence ID" value="NMG82686.1"/>
    <property type="molecule type" value="Genomic_DNA"/>
</dbReference>
<evidence type="ECO:0000313" key="2">
    <source>
        <dbReference type="Proteomes" id="UP000606580"/>
    </source>
</evidence>
<proteinExistence type="predicted"/>
<name>A0A848D7B0_9EURY</name>